<dbReference type="InterPro" id="IPR029063">
    <property type="entry name" value="SAM-dependent_MTases_sf"/>
</dbReference>
<dbReference type="RefSeq" id="WP_057789170.1">
    <property type="nucleotide sequence ID" value="NZ_LAXJ01000001.1"/>
</dbReference>
<name>A0A0T5P190_9RHOB</name>
<accession>A0A0T5P190</accession>
<evidence type="ECO:0000256" key="5">
    <source>
        <dbReference type="PROSITE-ProRule" id="PRU01023"/>
    </source>
</evidence>
<dbReference type="Proteomes" id="UP000051295">
    <property type="component" value="Unassembled WGS sequence"/>
</dbReference>
<evidence type="ECO:0000256" key="1">
    <source>
        <dbReference type="ARBA" id="ARBA00022603"/>
    </source>
</evidence>
<reference evidence="8 9" key="1">
    <citation type="submission" date="2015-04" db="EMBL/GenBank/DDBJ databases">
        <title>The draft genome sequence of Roseovarius sp.R12b.</title>
        <authorList>
            <person name="Li G."/>
            <person name="Lai Q."/>
            <person name="Shao Z."/>
            <person name="Yan P."/>
        </authorList>
    </citation>
    <scope>NUCLEOTIDE SEQUENCE [LARGE SCALE GENOMIC DNA]</scope>
    <source>
        <strain evidence="8 9">R12B</strain>
    </source>
</reference>
<dbReference type="EMBL" id="LAXJ01000001">
    <property type="protein sequence ID" value="KRS14920.1"/>
    <property type="molecule type" value="Genomic_DNA"/>
</dbReference>
<protein>
    <submittedName>
        <fullName evidence="8">SAM-dependent methlyltransferase</fullName>
    </submittedName>
</protein>
<proteinExistence type="inferred from homology"/>
<evidence type="ECO:0000256" key="3">
    <source>
        <dbReference type="ARBA" id="ARBA00022691"/>
    </source>
</evidence>
<feature type="binding site" evidence="5">
    <location>
        <position position="248"/>
    </location>
    <ligand>
        <name>S-adenosyl-L-methionine</name>
        <dbReference type="ChEBI" id="CHEBI:59789"/>
    </ligand>
</feature>
<dbReference type="CDD" id="cd02440">
    <property type="entry name" value="AdoMet_MTases"/>
    <property type="match status" value="1"/>
</dbReference>
<dbReference type="STRING" id="1641875.XM53_00230"/>
<gene>
    <name evidence="8" type="ORF">XM53_00230</name>
</gene>
<dbReference type="InterPro" id="IPR049560">
    <property type="entry name" value="MeTrfase_RsmB-F_NOP2_cat"/>
</dbReference>
<comment type="similarity">
    <text evidence="5">Belongs to the class I-like SAM-binding methyltransferase superfamily. RsmB/NOP family.</text>
</comment>
<evidence type="ECO:0000256" key="2">
    <source>
        <dbReference type="ARBA" id="ARBA00022679"/>
    </source>
</evidence>
<sequence>MTPAARVQAAIEVLDAMTGWLAAEQALTRWARGARYAGSKDRAAVRDHVFSVLRTRRSCAALGGGETGRALLLGHLRAEGADPEAIFTGEGHAPTPLTADERAAGRAPTPEEARDLPDWLWERFETALGAQADAAAQALRHRAPVCLRHNPRMKPLSQVIEILLKDGVATIPVAQVDGALHVTEGARRVAQSDAFREGHVELQDASSQAAMAALPVPDGARVLDFCAGGGGKVLALAAWHEGTWFAHDAAPDRMRDLPARAARAGAEVTLLDAEAVASAAPFDLVLCDVPCSGSGTWRRAPEAKWALTPERLHALCYTQREILEQAQAFVRPKGLLVYTTCSVLAEENAAQIEGFQAAHPGWTREDTRRWPVSDTGDGFYLATLRKG</sequence>
<dbReference type="InterPro" id="IPR023267">
    <property type="entry name" value="RCMT"/>
</dbReference>
<feature type="binding site" evidence="5">
    <location>
        <position position="272"/>
    </location>
    <ligand>
        <name>S-adenosyl-L-methionine</name>
        <dbReference type="ChEBI" id="CHEBI:59789"/>
    </ligand>
</feature>
<dbReference type="InterPro" id="IPR054728">
    <property type="entry name" value="RsmB-like_ferredoxin"/>
</dbReference>
<feature type="domain" description="SAM-dependent MTase RsmB/NOP-type" evidence="7">
    <location>
        <begin position="135"/>
        <end position="387"/>
    </location>
</feature>
<dbReference type="SUPFAM" id="SSF53335">
    <property type="entry name" value="S-adenosyl-L-methionine-dependent methyltransferases"/>
    <property type="match status" value="1"/>
</dbReference>
<dbReference type="GO" id="GO:0008173">
    <property type="term" value="F:RNA methyltransferase activity"/>
    <property type="evidence" value="ECO:0007669"/>
    <property type="project" value="InterPro"/>
</dbReference>
<dbReference type="PANTHER" id="PTHR22807:SF53">
    <property type="entry name" value="RIBOSOMAL RNA SMALL SUBUNIT METHYLTRANSFERASE B-RELATED"/>
    <property type="match status" value="1"/>
</dbReference>
<evidence type="ECO:0000256" key="4">
    <source>
        <dbReference type="ARBA" id="ARBA00022884"/>
    </source>
</evidence>
<keyword evidence="1 5" id="KW-0489">Methyltransferase</keyword>
<feature type="binding site" evidence="5">
    <location>
        <position position="288"/>
    </location>
    <ligand>
        <name>S-adenosyl-L-methionine</name>
        <dbReference type="ChEBI" id="CHEBI:59789"/>
    </ligand>
</feature>
<dbReference type="AlphaFoldDB" id="A0A0T5P190"/>
<evidence type="ECO:0000313" key="8">
    <source>
        <dbReference type="EMBL" id="KRS14920.1"/>
    </source>
</evidence>
<evidence type="ECO:0000313" key="9">
    <source>
        <dbReference type="Proteomes" id="UP000051295"/>
    </source>
</evidence>
<dbReference type="PANTHER" id="PTHR22807">
    <property type="entry name" value="NOP2 YEAST -RELATED NOL1/NOP2/FMU SUN DOMAIN-CONTAINING"/>
    <property type="match status" value="1"/>
</dbReference>
<comment type="caution">
    <text evidence="5">Lacks conserved residue(s) required for the propagation of feature annotation.</text>
</comment>
<dbReference type="PATRIC" id="fig|1641875.4.peg.47"/>
<dbReference type="PRINTS" id="PR02008">
    <property type="entry name" value="RCMTFAMILY"/>
</dbReference>
<keyword evidence="9" id="KW-1185">Reference proteome</keyword>
<keyword evidence="3 5" id="KW-0949">S-adenosyl-L-methionine</keyword>
<dbReference type="InterPro" id="IPR001678">
    <property type="entry name" value="MeTrfase_RsmB-F_NOP2_dom"/>
</dbReference>
<organism evidence="8 9">
    <name type="scientific">Roseovarius atlanticus</name>
    <dbReference type="NCBI Taxonomy" id="1641875"/>
    <lineage>
        <taxon>Bacteria</taxon>
        <taxon>Pseudomonadati</taxon>
        <taxon>Pseudomonadota</taxon>
        <taxon>Alphaproteobacteria</taxon>
        <taxon>Rhodobacterales</taxon>
        <taxon>Roseobacteraceae</taxon>
        <taxon>Roseovarius</taxon>
    </lineage>
</organism>
<dbReference type="PROSITE" id="PS51686">
    <property type="entry name" value="SAM_MT_RSMB_NOP"/>
    <property type="match status" value="1"/>
</dbReference>
<feature type="active site" description="Nucleophile" evidence="5">
    <location>
        <position position="341"/>
    </location>
</feature>
<comment type="caution">
    <text evidence="8">The sequence shown here is derived from an EMBL/GenBank/DDBJ whole genome shotgun (WGS) entry which is preliminary data.</text>
</comment>
<feature type="compositionally biased region" description="Basic and acidic residues" evidence="6">
    <location>
        <begin position="99"/>
        <end position="112"/>
    </location>
</feature>
<dbReference type="Pfam" id="PF01189">
    <property type="entry name" value="Methyltr_RsmB-F"/>
    <property type="match status" value="1"/>
</dbReference>
<dbReference type="OrthoDB" id="9810297at2"/>
<evidence type="ECO:0000256" key="6">
    <source>
        <dbReference type="SAM" id="MobiDB-lite"/>
    </source>
</evidence>
<keyword evidence="4 5" id="KW-0694">RNA-binding</keyword>
<feature type="region of interest" description="Disordered" evidence="6">
    <location>
        <begin position="86"/>
        <end position="112"/>
    </location>
</feature>
<dbReference type="Pfam" id="PF22458">
    <property type="entry name" value="RsmF-B_ferredox"/>
    <property type="match status" value="1"/>
</dbReference>
<keyword evidence="2 5" id="KW-0808">Transferase</keyword>
<dbReference type="GO" id="GO:0003723">
    <property type="term" value="F:RNA binding"/>
    <property type="evidence" value="ECO:0007669"/>
    <property type="project" value="UniProtKB-UniRule"/>
</dbReference>
<dbReference type="Gene3D" id="3.40.50.150">
    <property type="entry name" value="Vaccinia Virus protein VP39"/>
    <property type="match status" value="1"/>
</dbReference>
<dbReference type="GO" id="GO:0001510">
    <property type="term" value="P:RNA methylation"/>
    <property type="evidence" value="ECO:0007669"/>
    <property type="project" value="InterPro"/>
</dbReference>
<evidence type="ECO:0000259" key="7">
    <source>
        <dbReference type="PROSITE" id="PS51686"/>
    </source>
</evidence>